<dbReference type="InterPro" id="IPR036107">
    <property type="entry name" value="CsrA_sf"/>
</dbReference>
<dbReference type="Pfam" id="PF02599">
    <property type="entry name" value="CsrA"/>
    <property type="match status" value="1"/>
</dbReference>
<dbReference type="KEGG" id="psw:LK03_21640"/>
<organism evidence="6 7">
    <name type="scientific">Pseudomonas cremoricolorata</name>
    <dbReference type="NCBI Taxonomy" id="157783"/>
    <lineage>
        <taxon>Bacteria</taxon>
        <taxon>Pseudomonadati</taxon>
        <taxon>Pseudomonadota</taxon>
        <taxon>Gammaproteobacteria</taxon>
        <taxon>Pseudomonadales</taxon>
        <taxon>Pseudomonadaceae</taxon>
        <taxon>Pseudomonas</taxon>
    </lineage>
</organism>
<evidence type="ECO:0000256" key="3">
    <source>
        <dbReference type="ARBA" id="ARBA00022884"/>
    </source>
</evidence>
<dbReference type="GO" id="GO:0006109">
    <property type="term" value="P:regulation of carbohydrate metabolic process"/>
    <property type="evidence" value="ECO:0007669"/>
    <property type="project" value="UniProtKB-UniRule"/>
</dbReference>
<dbReference type="GO" id="GO:0045948">
    <property type="term" value="P:positive regulation of translational initiation"/>
    <property type="evidence" value="ECO:0007669"/>
    <property type="project" value="UniProtKB-UniRule"/>
</dbReference>
<dbReference type="HAMAP" id="MF_00167">
    <property type="entry name" value="CsrA"/>
    <property type="match status" value="1"/>
</dbReference>
<dbReference type="InterPro" id="IPR003751">
    <property type="entry name" value="CsrA"/>
</dbReference>
<comment type="subunit">
    <text evidence="5">Homodimer; the beta-strands of each monomer intercalate to form a hydrophobic core, while the alpha-helices form wings that extend away from the core.</text>
</comment>
<dbReference type="RefSeq" id="WP_038414491.1">
    <property type="nucleotide sequence ID" value="NZ_CP009455.1"/>
</dbReference>
<evidence type="ECO:0000256" key="4">
    <source>
        <dbReference type="ARBA" id="ARBA00023159"/>
    </source>
</evidence>
<keyword evidence="2 5" id="KW-0810">Translation regulation</keyword>
<dbReference type="EMBL" id="CP009455">
    <property type="protein sequence ID" value="AIR91698.1"/>
    <property type="molecule type" value="Genomic_DNA"/>
</dbReference>
<comment type="function">
    <text evidence="5">A key translational regulator that binds mRNA to regulate translation initiation and/or mRNA stability. Mediates global changes in gene expression, shifting from rapid growth to stress survival by linking envelope stress, the stringent response and the catabolite repression systems. Usually binds in the 5'-UTR; binding at or near the Shine-Dalgarno sequence prevents ribosome-binding, repressing translation, binding elsewhere in the 5'-UTR can activate translation and/or stabilize the mRNA. Its function is antagonized by small RNA(s).</text>
</comment>
<dbReference type="OrthoDB" id="9809061at2"/>
<dbReference type="GO" id="GO:0048027">
    <property type="term" value="F:mRNA 5'-UTR binding"/>
    <property type="evidence" value="ECO:0007669"/>
    <property type="project" value="UniProtKB-UniRule"/>
</dbReference>
<reference evidence="6 7" key="1">
    <citation type="submission" date="2014-09" db="EMBL/GenBank/DDBJ databases">
        <authorList>
            <person name="Chan K.-G."/>
        </authorList>
    </citation>
    <scope>NUCLEOTIDE SEQUENCE [LARGE SCALE GENOMIC DNA]</scope>
    <source>
        <strain evidence="6 7">ND07</strain>
    </source>
</reference>
<evidence type="ECO:0000256" key="2">
    <source>
        <dbReference type="ARBA" id="ARBA00022845"/>
    </source>
</evidence>
<sequence>MLVFVREVGESIVIGDDITIKLVDLRRGVVRMGVEAPRHVEVHRSEVFKRIRAQRKCEQSDGSGPERSRR</sequence>
<evidence type="ECO:0000313" key="7">
    <source>
        <dbReference type="Proteomes" id="UP000029493"/>
    </source>
</evidence>
<comment type="similarity">
    <text evidence="5">Belongs to the CsrA/RsmA family.</text>
</comment>
<dbReference type="GO" id="GO:0005829">
    <property type="term" value="C:cytosol"/>
    <property type="evidence" value="ECO:0007669"/>
    <property type="project" value="TreeGrafter"/>
</dbReference>
<dbReference type="Proteomes" id="UP000029493">
    <property type="component" value="Chromosome"/>
</dbReference>
<keyword evidence="3 5" id="KW-0694">RNA-binding</keyword>
<evidence type="ECO:0000256" key="5">
    <source>
        <dbReference type="HAMAP-Rule" id="MF_00167"/>
    </source>
</evidence>
<dbReference type="PANTHER" id="PTHR34984">
    <property type="entry name" value="CARBON STORAGE REGULATOR"/>
    <property type="match status" value="1"/>
</dbReference>
<dbReference type="Gene3D" id="2.60.40.4380">
    <property type="entry name" value="Translational regulator CsrA"/>
    <property type="match status" value="1"/>
</dbReference>
<keyword evidence="5" id="KW-0678">Repressor</keyword>
<proteinExistence type="inferred from homology"/>
<accession>A0A089YJ60</accession>
<dbReference type="GO" id="GO:0006402">
    <property type="term" value="P:mRNA catabolic process"/>
    <property type="evidence" value="ECO:0007669"/>
    <property type="project" value="InterPro"/>
</dbReference>
<dbReference type="STRING" id="157783.LK03_21640"/>
<dbReference type="SUPFAM" id="SSF117130">
    <property type="entry name" value="CsrA-like"/>
    <property type="match status" value="1"/>
</dbReference>
<gene>
    <name evidence="5" type="primary">csrA</name>
    <name evidence="6" type="ORF">LK03_21640</name>
</gene>
<comment type="subcellular location">
    <subcellularLocation>
        <location evidence="5">Cytoplasm</location>
    </subcellularLocation>
</comment>
<dbReference type="NCBIfam" id="NF002469">
    <property type="entry name" value="PRK01712.1"/>
    <property type="match status" value="1"/>
</dbReference>
<evidence type="ECO:0000256" key="1">
    <source>
        <dbReference type="ARBA" id="ARBA00022490"/>
    </source>
</evidence>
<dbReference type="eggNOG" id="COG1551">
    <property type="taxonomic scope" value="Bacteria"/>
</dbReference>
<dbReference type="NCBIfam" id="TIGR00202">
    <property type="entry name" value="csrA"/>
    <property type="match status" value="1"/>
</dbReference>
<protein>
    <recommendedName>
        <fullName evidence="5">Translational regulator CsrA</fullName>
    </recommendedName>
    <alternativeName>
        <fullName evidence="5">Carbon storage regulator</fullName>
    </alternativeName>
</protein>
<keyword evidence="4 5" id="KW-0010">Activator</keyword>
<name>A0A089YJ60_9PSED</name>
<keyword evidence="7" id="KW-1185">Reference proteome</keyword>
<dbReference type="GO" id="GO:0045947">
    <property type="term" value="P:negative regulation of translational initiation"/>
    <property type="evidence" value="ECO:0007669"/>
    <property type="project" value="UniProtKB-UniRule"/>
</dbReference>
<dbReference type="AlphaFoldDB" id="A0A089YJ60"/>
<dbReference type="PANTHER" id="PTHR34984:SF1">
    <property type="entry name" value="CARBON STORAGE REGULATOR"/>
    <property type="match status" value="1"/>
</dbReference>
<evidence type="ECO:0000313" key="6">
    <source>
        <dbReference type="EMBL" id="AIR91698.1"/>
    </source>
</evidence>
<keyword evidence="1 5" id="KW-0963">Cytoplasm</keyword>